<dbReference type="InterPro" id="IPR027038">
    <property type="entry name" value="RanGap"/>
</dbReference>
<evidence type="ECO:0000256" key="3">
    <source>
        <dbReference type="ARBA" id="ARBA00022737"/>
    </source>
</evidence>
<name>A0A1Q9DE69_SYMMI</name>
<evidence type="ECO:0000256" key="5">
    <source>
        <dbReference type="SAM" id="Phobius"/>
    </source>
</evidence>
<evidence type="ECO:0000313" key="7">
    <source>
        <dbReference type="EMBL" id="OLP93447.1"/>
    </source>
</evidence>
<keyword evidence="2" id="KW-0433">Leucine-rich repeat</keyword>
<dbReference type="InterPro" id="IPR037185">
    <property type="entry name" value="EmrE-like"/>
</dbReference>
<gene>
    <name evidence="7" type="primary">NLRC5</name>
    <name evidence="7" type="ORF">AK812_SmicGene24662</name>
</gene>
<organism evidence="7 8">
    <name type="scientific">Symbiodinium microadriaticum</name>
    <name type="common">Dinoflagellate</name>
    <name type="synonym">Zooxanthella microadriatica</name>
    <dbReference type="NCBI Taxonomy" id="2951"/>
    <lineage>
        <taxon>Eukaryota</taxon>
        <taxon>Sar</taxon>
        <taxon>Alveolata</taxon>
        <taxon>Dinophyceae</taxon>
        <taxon>Suessiales</taxon>
        <taxon>Symbiodiniaceae</taxon>
        <taxon>Symbiodinium</taxon>
    </lineage>
</organism>
<feature type="transmembrane region" description="Helical" evidence="5">
    <location>
        <begin position="525"/>
        <end position="545"/>
    </location>
</feature>
<feature type="compositionally biased region" description="Polar residues" evidence="4">
    <location>
        <begin position="331"/>
        <end position="342"/>
    </location>
</feature>
<dbReference type="SMART" id="SM00368">
    <property type="entry name" value="LRR_RI"/>
    <property type="match status" value="9"/>
</dbReference>
<feature type="transmembrane region" description="Helical" evidence="5">
    <location>
        <begin position="678"/>
        <end position="700"/>
    </location>
</feature>
<accession>A0A1Q9DE69</accession>
<feature type="transmembrane region" description="Helical" evidence="5">
    <location>
        <begin position="764"/>
        <end position="783"/>
    </location>
</feature>
<sequence length="1984" mass="219164">MVQQRLSSEAEEFFPLSMPTDVSLHNQPEQPLVYVWIEDYREDYCSVAAWQVAATQPEDKDDDAYFGMADMGQQGLRAQAKEFVPSSMSTAVFLGPAAPVRAGPSCGEDSCAVGAVQVEARKSEVENDVVQCGMQTMQQKKVVKRLMNARLPMKRQGAEQQEVSCLPAEEWGLQALDAVEVPAQPRSLETKSLHILQADSADTSASEAPSGQCQSDFLPEKLSAVAQAPRWRLRTRSDESGVEVERMLQREPTAMNLALGFPESEAAVAEHNAYGIIEFRNSHMHVEKKHDPVVVRNSESSVEEQQVADVDIWASPAFTDVAHHGSEDSIPLQSRPTTSPAPSSVLGAPSQNVQPDGTLPFQVEFGVEYDRGWVKYKDPEGGEIWFHNEHTDDYFFAQYSRQWGWLPYESKSGQRWWWHDKRKIFFFEGVHLPWKFRLSRAGGHRQRPCWEIRPWPIGSLRQLVALNVHQGLEFFLSVASAPIGGSTMSIPSEVQGILAVFVCGCFVTLNLILSKLLQGWQWPYFFLAGLCSLLIVLGLQVVMLARQGVDAYHCQRKEIKWVLSRGLFGCGNNVLSVCAALAGAPMGSIGVLSSVNTVVAALLGRVVLGEPLGKLHILSVLFSMTGAVLISDPQSTVSAGAETGPGAYLGYVFALLSGVSLGCMFISARKSKSASPMVLTTSAMSFRCVVCWTLACVPAANDGRLQILADSPGFAILLFAALLIVLLVCNLTSSAGSQLCPAAISATVMTATNMSTGYAADILLFHKMMLLAVVTVAVARLPWRSSVPNAAEHEPDQTSRSTTSVGSQESLVSFVASEFAEQQDFASQVIRQRAVPASTLATATQLGRIGHGLAESLGGMQQVDLADCGSLVNLLLDEEVSIRLLRGSFLQKMHQDGKVWRRRQEMPDEAFVSALELRKWREDLPFRMKHRIIILSHVWETMEHPDPLGFQLGKMMTVPDIDSSWWFVDFMSLFQFYRDRPEQENSFREALAHMHVMYSHDDTWTMVLEDLTPQEQMDKCSRQEVEVFSCPEDQPQAGKVGPVRLQALHHNRRPYQQRGWCRAELEWSGTRSQVHIINCGSTVKYGGRAPLCPELFQQQVAAGSLHFTHRSTDARPVMEKQAEVFLAKAKSCKSLDLKSLPVTELMVLADALFYYEVLSHLSLANCNFTSECPEQAKGFSQALERSTSFSLYRTLRNVWLEQCCMDFAILEALSNWLSQLQSLEAIGLRQCGVQDHGARCLARKLKSNSLLRYIDLSGNCIEVLNLDSNRIENAGAVALAKAVTENPVVQKLLLSYNCIGASGARALATAAREGKSLKTLYLHGSPVAEACEDLAGALRAKPTLDFGQTSVDETAASFANGLTSNDSDATGMQGTGSEDSRDEGISVDLTSVDSLIDFLLHPAEPIRLVKGSYLQSLHWQGLTMPRRQDVPEDGFVSREELQKWKDEVKFRAEHPIVGLSHAWEALEHPDYAGFQLSLIVGFRHSDLPGTEMWWHFIDYMSTFQICQTPKQDYSFQVYMQHVHVMFAHDETYTLAIDELTPEAKRVAALGKSIKIRLPDVDGVQTVPVRDLVLKGIPPRERGWMQAEQLWSRARSSPSRYMMVNEASERRRGLSGKAPLMTTDARSVSKEVAGMKFAQPKDADAVTYILHQILEEKANNLRLLTLVKLPQSEMLALMAALPRYQALQRLHVTDSPMMEADVRELAAALGAPCLQHSLEQVVLCRNMLEDSGALALAPALGSCCRLHDLDLSGNGLGNRGAQAATSIVQTSQSLRSLRLNKNRVGDAGALSLAQSLQSRACLLQELSLKENFLGDAGAGHFAVALQSAPQLSMLDLEQNRFGRAGRKALHRALEGLLHAGRDIDFRPEELQVTGRHAPPRPHQHQRRRHLRASLLAVSVLALGFTLYKSRLGSLFEPFVLDGLGAQSFAPQQKHATTCLLLRCQRGLSAVQRRGIQCECADEPSLVFENMSCKEQSAVSLCLHGY</sequence>
<feature type="region of interest" description="Disordered" evidence="4">
    <location>
        <begin position="1360"/>
        <end position="1384"/>
    </location>
</feature>
<keyword evidence="1" id="KW-0343">GTPase activation</keyword>
<dbReference type="PANTHER" id="PTHR24113">
    <property type="entry name" value="RAN GTPASE-ACTIVATING PROTEIN 1"/>
    <property type="match status" value="1"/>
</dbReference>
<dbReference type="GO" id="GO:0031267">
    <property type="term" value="F:small GTPase binding"/>
    <property type="evidence" value="ECO:0007669"/>
    <property type="project" value="TreeGrafter"/>
</dbReference>
<protein>
    <submittedName>
        <fullName evidence="7">Protein NLRC5</fullName>
    </submittedName>
</protein>
<proteinExistence type="predicted"/>
<dbReference type="InterPro" id="IPR000620">
    <property type="entry name" value="EamA_dom"/>
</dbReference>
<dbReference type="SUPFAM" id="SSF103481">
    <property type="entry name" value="Multidrug resistance efflux transporter EmrE"/>
    <property type="match status" value="1"/>
</dbReference>
<evidence type="ECO:0000256" key="1">
    <source>
        <dbReference type="ARBA" id="ARBA00022468"/>
    </source>
</evidence>
<dbReference type="GO" id="GO:0048471">
    <property type="term" value="C:perinuclear region of cytoplasm"/>
    <property type="evidence" value="ECO:0007669"/>
    <property type="project" value="TreeGrafter"/>
</dbReference>
<dbReference type="Gene3D" id="3.80.10.10">
    <property type="entry name" value="Ribonuclease Inhibitor"/>
    <property type="match status" value="3"/>
</dbReference>
<keyword evidence="8" id="KW-1185">Reference proteome</keyword>
<evidence type="ECO:0000256" key="2">
    <source>
        <dbReference type="ARBA" id="ARBA00022614"/>
    </source>
</evidence>
<dbReference type="Pfam" id="PF00892">
    <property type="entry name" value="EamA"/>
    <property type="match status" value="1"/>
</dbReference>
<feature type="region of interest" description="Disordered" evidence="4">
    <location>
        <begin position="324"/>
        <end position="357"/>
    </location>
</feature>
<feature type="transmembrane region" description="Helical" evidence="5">
    <location>
        <begin position="712"/>
        <end position="732"/>
    </location>
</feature>
<evidence type="ECO:0000259" key="6">
    <source>
        <dbReference type="Pfam" id="PF00892"/>
    </source>
</evidence>
<dbReference type="PANTHER" id="PTHR24113:SF12">
    <property type="entry name" value="RAN GTPASE-ACTIVATING PROTEIN 1"/>
    <property type="match status" value="1"/>
</dbReference>
<dbReference type="InterPro" id="IPR001611">
    <property type="entry name" value="Leu-rich_rpt"/>
</dbReference>
<keyword evidence="5" id="KW-0472">Membrane</keyword>
<dbReference type="GO" id="GO:0006913">
    <property type="term" value="P:nucleocytoplasmic transport"/>
    <property type="evidence" value="ECO:0007669"/>
    <property type="project" value="TreeGrafter"/>
</dbReference>
<feature type="transmembrane region" description="Helical" evidence="5">
    <location>
        <begin position="589"/>
        <end position="608"/>
    </location>
</feature>
<dbReference type="OrthoDB" id="415238at2759"/>
<keyword evidence="3" id="KW-0677">Repeat</keyword>
<dbReference type="GO" id="GO:0005096">
    <property type="term" value="F:GTPase activator activity"/>
    <property type="evidence" value="ECO:0007669"/>
    <property type="project" value="UniProtKB-KW"/>
</dbReference>
<dbReference type="InterPro" id="IPR032675">
    <property type="entry name" value="LRR_dom_sf"/>
</dbReference>
<dbReference type="Proteomes" id="UP000186817">
    <property type="component" value="Unassembled WGS sequence"/>
</dbReference>
<keyword evidence="5" id="KW-0812">Transmembrane</keyword>
<feature type="compositionally biased region" description="Polar residues" evidence="4">
    <location>
        <begin position="1360"/>
        <end position="1377"/>
    </location>
</feature>
<dbReference type="Pfam" id="PF13516">
    <property type="entry name" value="LRR_6"/>
    <property type="match status" value="4"/>
</dbReference>
<reference evidence="7 8" key="1">
    <citation type="submission" date="2016-02" db="EMBL/GenBank/DDBJ databases">
        <title>Genome analysis of coral dinoflagellate symbionts highlights evolutionary adaptations to a symbiotic lifestyle.</title>
        <authorList>
            <person name="Aranda M."/>
            <person name="Li Y."/>
            <person name="Liew Y.J."/>
            <person name="Baumgarten S."/>
            <person name="Simakov O."/>
            <person name="Wilson M."/>
            <person name="Piel J."/>
            <person name="Ashoor H."/>
            <person name="Bougouffa S."/>
            <person name="Bajic V.B."/>
            <person name="Ryu T."/>
            <person name="Ravasi T."/>
            <person name="Bayer T."/>
            <person name="Micklem G."/>
            <person name="Kim H."/>
            <person name="Bhak J."/>
            <person name="Lajeunesse T.C."/>
            <person name="Voolstra C.R."/>
        </authorList>
    </citation>
    <scope>NUCLEOTIDE SEQUENCE [LARGE SCALE GENOMIC DNA]</scope>
    <source>
        <strain evidence="7 8">CCMP2467</strain>
    </source>
</reference>
<dbReference type="GO" id="GO:0005634">
    <property type="term" value="C:nucleus"/>
    <property type="evidence" value="ECO:0007669"/>
    <property type="project" value="TreeGrafter"/>
</dbReference>
<dbReference type="SUPFAM" id="SSF52047">
    <property type="entry name" value="RNI-like"/>
    <property type="match status" value="2"/>
</dbReference>
<comment type="caution">
    <text evidence="7">The sequence shown here is derived from an EMBL/GenBank/DDBJ whole genome shotgun (WGS) entry which is preliminary data.</text>
</comment>
<dbReference type="EMBL" id="LSRX01000580">
    <property type="protein sequence ID" value="OLP93447.1"/>
    <property type="molecule type" value="Genomic_DNA"/>
</dbReference>
<feature type="transmembrane region" description="Helical" evidence="5">
    <location>
        <begin position="646"/>
        <end position="666"/>
    </location>
</feature>
<feature type="transmembrane region" description="Helical" evidence="5">
    <location>
        <begin position="496"/>
        <end position="513"/>
    </location>
</feature>
<dbReference type="GO" id="GO:0005829">
    <property type="term" value="C:cytosol"/>
    <property type="evidence" value="ECO:0007669"/>
    <property type="project" value="TreeGrafter"/>
</dbReference>
<evidence type="ECO:0000313" key="8">
    <source>
        <dbReference type="Proteomes" id="UP000186817"/>
    </source>
</evidence>
<feature type="transmembrane region" description="Helical" evidence="5">
    <location>
        <begin position="615"/>
        <end position="631"/>
    </location>
</feature>
<keyword evidence="5" id="KW-1133">Transmembrane helix</keyword>
<evidence type="ECO:0000256" key="4">
    <source>
        <dbReference type="SAM" id="MobiDB-lite"/>
    </source>
</evidence>
<dbReference type="GO" id="GO:0016020">
    <property type="term" value="C:membrane"/>
    <property type="evidence" value="ECO:0007669"/>
    <property type="project" value="InterPro"/>
</dbReference>
<feature type="domain" description="EamA" evidence="6">
    <location>
        <begin position="496"/>
        <end position="631"/>
    </location>
</feature>